<protein>
    <submittedName>
        <fullName evidence="1">Uncharacterized protein</fullName>
    </submittedName>
</protein>
<dbReference type="EMBL" id="JBHUDJ010000015">
    <property type="protein sequence ID" value="MFD1589291.1"/>
    <property type="molecule type" value="Genomic_DNA"/>
</dbReference>
<reference evidence="1 2" key="1">
    <citation type="journal article" date="2019" name="Int. J. Syst. Evol. Microbiol.">
        <title>The Global Catalogue of Microorganisms (GCM) 10K type strain sequencing project: providing services to taxonomists for standard genome sequencing and annotation.</title>
        <authorList>
            <consortium name="The Broad Institute Genomics Platform"/>
            <consortium name="The Broad Institute Genome Sequencing Center for Infectious Disease"/>
            <person name="Wu L."/>
            <person name="Ma J."/>
        </authorList>
    </citation>
    <scope>NUCLEOTIDE SEQUENCE [LARGE SCALE GENOMIC DNA]</scope>
    <source>
        <strain evidence="1 2">CGMCC 1.12125</strain>
    </source>
</reference>
<evidence type="ECO:0000313" key="2">
    <source>
        <dbReference type="Proteomes" id="UP001597119"/>
    </source>
</evidence>
<gene>
    <name evidence="1" type="ORF">ACFR9U_20125</name>
</gene>
<dbReference type="RefSeq" id="WP_345893422.1">
    <property type="nucleotide sequence ID" value="NZ_JALLGV010000009.1"/>
</dbReference>
<dbReference type="Proteomes" id="UP001597119">
    <property type="component" value="Unassembled WGS sequence"/>
</dbReference>
<keyword evidence="2" id="KW-1185">Reference proteome</keyword>
<name>A0ABD6CIB2_9EURY</name>
<organism evidence="1 2">
    <name type="scientific">Halorientalis brevis</name>
    <dbReference type="NCBI Taxonomy" id="1126241"/>
    <lineage>
        <taxon>Archaea</taxon>
        <taxon>Methanobacteriati</taxon>
        <taxon>Methanobacteriota</taxon>
        <taxon>Stenosarchaea group</taxon>
        <taxon>Halobacteria</taxon>
        <taxon>Halobacteriales</taxon>
        <taxon>Haloarculaceae</taxon>
        <taxon>Halorientalis</taxon>
    </lineage>
</organism>
<sequence>MVVFLANRANLQSKRLHDRIQNRLSADFTTVRRRRAEPREAGPYRVVVDVNPRRFLDNDGYPVTEARIEAGFQLQTGRTYEYYWFNWIEPARSLLVGWHQDDTHDDLGPVHLQVNDGSTAVDHQRATFIDTHPLDVVEQRLESLPAAIAAVQWDDDRPVGFDVSPSVSDQ</sequence>
<comment type="caution">
    <text evidence="1">The sequence shown here is derived from an EMBL/GenBank/DDBJ whole genome shotgun (WGS) entry which is preliminary data.</text>
</comment>
<dbReference type="AlphaFoldDB" id="A0ABD6CIB2"/>
<evidence type="ECO:0000313" key="1">
    <source>
        <dbReference type="EMBL" id="MFD1589291.1"/>
    </source>
</evidence>
<accession>A0ABD6CIB2</accession>
<proteinExistence type="predicted"/>